<dbReference type="PANTHER" id="PTHR43321">
    <property type="entry name" value="GLUTAMATE DECARBOXYLASE"/>
    <property type="match status" value="1"/>
</dbReference>
<dbReference type="GO" id="GO:0005829">
    <property type="term" value="C:cytosol"/>
    <property type="evidence" value="ECO:0007669"/>
    <property type="project" value="TreeGrafter"/>
</dbReference>
<dbReference type="Pfam" id="PF00282">
    <property type="entry name" value="Pyridoxal_deC"/>
    <property type="match status" value="1"/>
</dbReference>
<comment type="catalytic activity">
    <reaction evidence="6 9">
        <text>L-glutamate + H(+) = 4-aminobutanoate + CO2</text>
        <dbReference type="Rhea" id="RHEA:17785"/>
        <dbReference type="ChEBI" id="CHEBI:15378"/>
        <dbReference type="ChEBI" id="CHEBI:16526"/>
        <dbReference type="ChEBI" id="CHEBI:29985"/>
        <dbReference type="ChEBI" id="CHEBI:59888"/>
        <dbReference type="EC" id="4.1.1.15"/>
    </reaction>
</comment>
<dbReference type="AlphaFoldDB" id="G4TRV8"/>
<evidence type="ECO:0000256" key="2">
    <source>
        <dbReference type="ARBA" id="ARBA00009533"/>
    </source>
</evidence>
<evidence type="ECO:0000313" key="12">
    <source>
        <dbReference type="Proteomes" id="UP000007148"/>
    </source>
</evidence>
<gene>
    <name evidence="11" type="ORF">PIIN_08005</name>
</gene>
<feature type="compositionally biased region" description="Basic residues" evidence="10">
    <location>
        <begin position="543"/>
        <end position="554"/>
    </location>
</feature>
<dbReference type="InterPro" id="IPR010107">
    <property type="entry name" value="Glutamate_decarboxylase"/>
</dbReference>
<dbReference type="Gene3D" id="3.40.640.10">
    <property type="entry name" value="Type I PLP-dependent aspartate aminotransferase-like (Major domain)"/>
    <property type="match status" value="1"/>
</dbReference>
<dbReference type="OrthoDB" id="5152799at2759"/>
<dbReference type="OMA" id="GHFENVQ"/>
<dbReference type="PANTHER" id="PTHR43321:SF3">
    <property type="entry name" value="GLUTAMATE DECARBOXYLASE"/>
    <property type="match status" value="1"/>
</dbReference>
<proteinExistence type="inferred from homology"/>
<evidence type="ECO:0000256" key="6">
    <source>
        <dbReference type="ARBA" id="ARBA00048868"/>
    </source>
</evidence>
<evidence type="ECO:0000313" key="11">
    <source>
        <dbReference type="EMBL" id="CCA74051.1"/>
    </source>
</evidence>
<keyword evidence="4 7" id="KW-0663">Pyridoxal phosphate</keyword>
<name>G4TRV8_SERID</name>
<dbReference type="InterPro" id="IPR002129">
    <property type="entry name" value="PyrdxlP-dep_de-COase"/>
</dbReference>
<feature type="compositionally biased region" description="Low complexity" evidence="10">
    <location>
        <begin position="533"/>
        <end position="542"/>
    </location>
</feature>
<evidence type="ECO:0000256" key="5">
    <source>
        <dbReference type="ARBA" id="ARBA00023239"/>
    </source>
</evidence>
<dbReference type="HOGENOM" id="CLU_019582_2_2_1"/>
<dbReference type="GO" id="GO:0004351">
    <property type="term" value="F:glutamate decarboxylase activity"/>
    <property type="evidence" value="ECO:0007669"/>
    <property type="project" value="UniProtKB-EC"/>
</dbReference>
<keyword evidence="9" id="KW-0210">Decarboxylase</keyword>
<dbReference type="STRING" id="1109443.G4TRV8"/>
<comment type="similarity">
    <text evidence="2 8">Belongs to the group II decarboxylase family.</text>
</comment>
<accession>G4TRV8</accession>
<dbReference type="InterPro" id="IPR015424">
    <property type="entry name" value="PyrdxlP-dep_Trfase"/>
</dbReference>
<dbReference type="GO" id="GO:0030170">
    <property type="term" value="F:pyridoxal phosphate binding"/>
    <property type="evidence" value="ECO:0007669"/>
    <property type="project" value="InterPro"/>
</dbReference>
<comment type="cofactor">
    <cofactor evidence="1 7 8">
        <name>pyridoxal 5'-phosphate</name>
        <dbReference type="ChEBI" id="CHEBI:597326"/>
    </cofactor>
</comment>
<evidence type="ECO:0000256" key="8">
    <source>
        <dbReference type="RuleBase" id="RU000382"/>
    </source>
</evidence>
<evidence type="ECO:0000256" key="10">
    <source>
        <dbReference type="SAM" id="MobiDB-lite"/>
    </source>
</evidence>
<dbReference type="NCBIfam" id="TIGR01788">
    <property type="entry name" value="Glu-decarb-GAD"/>
    <property type="match status" value="1"/>
</dbReference>
<evidence type="ECO:0000256" key="4">
    <source>
        <dbReference type="ARBA" id="ARBA00022898"/>
    </source>
</evidence>
<keyword evidence="5 8" id="KW-0456">Lyase</keyword>
<dbReference type="InterPro" id="IPR015421">
    <property type="entry name" value="PyrdxlP-dep_Trfase_major"/>
</dbReference>
<comment type="caution">
    <text evidence="11">The sequence shown here is derived from an EMBL/GenBank/DDBJ whole genome shotgun (WGS) entry which is preliminary data.</text>
</comment>
<dbReference type="GO" id="GO:0006538">
    <property type="term" value="P:L-glutamate catabolic process"/>
    <property type="evidence" value="ECO:0007669"/>
    <property type="project" value="TreeGrafter"/>
</dbReference>
<evidence type="ECO:0000256" key="7">
    <source>
        <dbReference type="PIRSR" id="PIRSR602129-50"/>
    </source>
</evidence>
<dbReference type="EC" id="4.1.1.15" evidence="3 9"/>
<reference evidence="11 12" key="1">
    <citation type="journal article" date="2011" name="PLoS Pathog.">
        <title>Endophytic Life Strategies Decoded by Genome and Transcriptome Analyses of the Mutualistic Root Symbiont Piriformospora indica.</title>
        <authorList>
            <person name="Zuccaro A."/>
            <person name="Lahrmann U."/>
            <person name="Guldener U."/>
            <person name="Langen G."/>
            <person name="Pfiffi S."/>
            <person name="Biedenkopf D."/>
            <person name="Wong P."/>
            <person name="Samans B."/>
            <person name="Grimm C."/>
            <person name="Basiewicz M."/>
            <person name="Murat C."/>
            <person name="Martin F."/>
            <person name="Kogel K.H."/>
        </authorList>
    </citation>
    <scope>NUCLEOTIDE SEQUENCE [LARGE SCALE GENOMIC DNA]</scope>
    <source>
        <strain evidence="11 12">DSM 11827</strain>
    </source>
</reference>
<dbReference type="Gene3D" id="3.90.1150.160">
    <property type="match status" value="1"/>
</dbReference>
<feature type="compositionally biased region" description="Basic residues" evidence="10">
    <location>
        <begin position="522"/>
        <end position="532"/>
    </location>
</feature>
<feature type="modified residue" description="N6-(pyridoxal phosphate)lysine" evidence="7">
    <location>
        <position position="294"/>
    </location>
</feature>
<dbReference type="Gene3D" id="4.10.280.50">
    <property type="match status" value="1"/>
</dbReference>
<evidence type="ECO:0000256" key="1">
    <source>
        <dbReference type="ARBA" id="ARBA00001933"/>
    </source>
</evidence>
<protein>
    <recommendedName>
        <fullName evidence="3 9">Glutamate decarboxylase</fullName>
        <ecNumber evidence="3 9">4.1.1.15</ecNumber>
    </recommendedName>
</protein>
<dbReference type="eggNOG" id="KOG1383">
    <property type="taxonomic scope" value="Eukaryota"/>
</dbReference>
<organism evidence="11 12">
    <name type="scientific">Serendipita indica (strain DSM 11827)</name>
    <name type="common">Root endophyte fungus</name>
    <name type="synonym">Piriformospora indica</name>
    <dbReference type="NCBI Taxonomy" id="1109443"/>
    <lineage>
        <taxon>Eukaryota</taxon>
        <taxon>Fungi</taxon>
        <taxon>Dikarya</taxon>
        <taxon>Basidiomycota</taxon>
        <taxon>Agaricomycotina</taxon>
        <taxon>Agaricomycetes</taxon>
        <taxon>Sebacinales</taxon>
        <taxon>Serendipitaceae</taxon>
        <taxon>Serendipita</taxon>
    </lineage>
</organism>
<dbReference type="FunFam" id="3.40.640.10:FF:000017">
    <property type="entry name" value="Glutamate decarboxylase"/>
    <property type="match status" value="1"/>
</dbReference>
<dbReference type="SUPFAM" id="SSF53383">
    <property type="entry name" value="PLP-dependent transferases"/>
    <property type="match status" value="1"/>
</dbReference>
<dbReference type="EMBL" id="CAFZ01000275">
    <property type="protein sequence ID" value="CCA74051.1"/>
    <property type="molecule type" value="Genomic_DNA"/>
</dbReference>
<evidence type="ECO:0000256" key="9">
    <source>
        <dbReference type="RuleBase" id="RU361171"/>
    </source>
</evidence>
<evidence type="ECO:0000256" key="3">
    <source>
        <dbReference type="ARBA" id="ARBA00012421"/>
    </source>
</evidence>
<dbReference type="InParanoid" id="G4TRV8"/>
<dbReference type="Proteomes" id="UP000007148">
    <property type="component" value="Unassembled WGS sequence"/>
</dbReference>
<feature type="region of interest" description="Disordered" evidence="10">
    <location>
        <begin position="509"/>
        <end position="579"/>
    </location>
</feature>
<keyword evidence="12" id="KW-1185">Reference proteome</keyword>
<sequence>MALSKHIDPDELIQACKDHPHFGLLDDGLNPTTHKTVYGLSDIPKFTLPSDGIPRSAAYQLIHDEMELDGAPILNLASFVNTGMDHHADRLMQENMNKNLVDFDEYPATQAIHTRCISILADLWKVPKGCKAIGTATTGSSEAIMLGGLAMKKRWQEKMKAAGKDIHNPGPNIVFGANAQVALEKFARYFDVECRLVPVTEESHFVMDPKEAIKFVDENTIGVMVIMGSTYTGEFEDVKSMSDLLDEYEARTGIDIPIHVDGASGAFTAPFAYPDYQWAFDVKRVNSINASGHKFGLTYAGLGWLVIKDESLLPKDLIFELHYLGTAQSSFTLNFSRSAAPVLAQMYRFLELGRKGYTEIVCADLANARLLSRALERSYFTLLSNIHRPAKVSVATRVTATLGADQEDPNLYCRGLPVVAFRLSDEFMKEYPHVQQRWIQQLLRIKGWIVPNYNAPKAVEQIEMLRVVVRSTLSADLVARLLTDILEVTESLKERGSDSTLMMALQAHGETHKDQTSVNHPAQRRPSGHHPHSNGSNGSNGSHGKRGHRTKHNGSRPEAMGVHHKDDAGEGQVGFGRPC</sequence>